<dbReference type="InterPro" id="IPR055377">
    <property type="entry name" value="GH3_M"/>
</dbReference>
<gene>
    <name evidence="5" type="ORF">TCM_032117</name>
</gene>
<protein>
    <submittedName>
        <fullName evidence="5">Indole-3-acetic acid-amido synthetase GH3.17</fullName>
    </submittedName>
</protein>
<dbReference type="PANTHER" id="PTHR31901">
    <property type="entry name" value="GH3 DOMAIN-CONTAINING PROTEIN"/>
    <property type="match status" value="1"/>
</dbReference>
<comment type="similarity">
    <text evidence="1">Belongs to the IAA-amido conjugating enzyme family.</text>
</comment>
<dbReference type="eggNOG" id="ENOG502QPMU">
    <property type="taxonomic scope" value="Eukaryota"/>
</dbReference>
<dbReference type="AlphaFoldDB" id="A0A061F820"/>
<dbReference type="InterPro" id="IPR004993">
    <property type="entry name" value="GH3"/>
</dbReference>
<name>A0A061F820_THECC</name>
<keyword evidence="6" id="KW-1185">Reference proteome</keyword>
<organism evidence="5 6">
    <name type="scientific">Theobroma cacao</name>
    <name type="common">Cacao</name>
    <name type="synonym">Cocoa</name>
    <dbReference type="NCBI Taxonomy" id="3641"/>
    <lineage>
        <taxon>Eukaryota</taxon>
        <taxon>Viridiplantae</taxon>
        <taxon>Streptophyta</taxon>
        <taxon>Embryophyta</taxon>
        <taxon>Tracheophyta</taxon>
        <taxon>Spermatophyta</taxon>
        <taxon>Magnoliopsida</taxon>
        <taxon>eudicotyledons</taxon>
        <taxon>Gunneridae</taxon>
        <taxon>Pentapetalae</taxon>
        <taxon>rosids</taxon>
        <taxon>malvids</taxon>
        <taxon>Malvales</taxon>
        <taxon>Malvaceae</taxon>
        <taxon>Byttnerioideae</taxon>
        <taxon>Theobroma</taxon>
    </lineage>
</organism>
<evidence type="ECO:0000313" key="6">
    <source>
        <dbReference type="Proteomes" id="UP000026915"/>
    </source>
</evidence>
<dbReference type="Pfam" id="PF23572">
    <property type="entry name" value="GH3_C"/>
    <property type="match status" value="1"/>
</dbReference>
<dbReference type="HOGENOM" id="CLU_016249_2_1_1"/>
<evidence type="ECO:0000259" key="3">
    <source>
        <dbReference type="Pfam" id="PF23571"/>
    </source>
</evidence>
<accession>A0A061F820</accession>
<dbReference type="InParanoid" id="A0A061F820"/>
<evidence type="ECO:0000259" key="4">
    <source>
        <dbReference type="Pfam" id="PF23572"/>
    </source>
</evidence>
<sequence length="682" mass="76487">MRDLITVAHRGDAEVDAKPCGVMSAYRDVAAVVTGSMGVPGRDTLSPVRLPLSLSKFATVLVHSHCCPPLLSSSSSLFFDLMAPNDGIIETGWKMIEDLTTNAYQIQQQLLEEILAQNVHTEYLDKFLNGSSDKKLFKEKVPIINYEDIKTYMEKIANGEPSDILLAEPLLELTLSSGTSGGKNKIMPMTAKELDKRTIIRNTLPWSVINKFADGLEQGKGMYLFFVMPDMRTPSGLRARPSLTSCLKSSYFQKQISSVYTSPYATILCLDINQSVYCQFLCGLLQRDEVLRVGASFANVLGRAIRFLKDYWRELCTNIRTGQLSHWITDPGCRNALSLILNKPNPQLADSIEGTCSKKSWEGIIKELWPRTKFVDVIITGSMAQCIPTLEFYCGGLPLVSSYYAASEGYLGINLEPLSKPSNISYTLLPNMAFYEFIPIKENHQELADQPQHLEGVYDDQDCKETLNKKEEIEPVELMDVKLGQCYEIVVTTFTGLYRYKIGDILMVSGFHNNAPQFRFMKRQGVRLSIDAERTGEDGLWKAVTQALLLIEPLGFILTDYTSYADTCSTPGHYVLFWELKMKGSDDLPEINPKITEECCYIAEESLDYLYRVLRKDNRIGPLEIRVVKHGTFDALMDFFIAKGTSVGQYKTPRCIKSEEALKVMDAGVVGGYFSQKAPKQG</sequence>
<feature type="domain" description="GH3 middle" evidence="3">
    <location>
        <begin position="426"/>
        <end position="523"/>
    </location>
</feature>
<dbReference type="STRING" id="3641.A0A061F820"/>
<evidence type="ECO:0000313" key="5">
    <source>
        <dbReference type="EMBL" id="EOY13515.1"/>
    </source>
</evidence>
<feature type="domain" description="GH3 C-terminal" evidence="4">
    <location>
        <begin position="542"/>
        <end position="660"/>
    </location>
</feature>
<dbReference type="PANTHER" id="PTHR31901:SF33">
    <property type="entry name" value="INDOLE-3-ACETIC ACID-AMIDO SYNTHETASE GH3.17"/>
    <property type="match status" value="1"/>
</dbReference>
<dbReference type="Pfam" id="PF03321">
    <property type="entry name" value="GH3"/>
    <property type="match status" value="1"/>
</dbReference>
<evidence type="ECO:0000256" key="1">
    <source>
        <dbReference type="ARBA" id="ARBA00008068"/>
    </source>
</evidence>
<proteinExistence type="inferred from homology"/>
<dbReference type="Pfam" id="PF23571">
    <property type="entry name" value="GH3_M"/>
    <property type="match status" value="1"/>
</dbReference>
<dbReference type="InterPro" id="IPR055378">
    <property type="entry name" value="GH3_C"/>
</dbReference>
<dbReference type="EMBL" id="CM001885">
    <property type="protein sequence ID" value="EOY13515.1"/>
    <property type="molecule type" value="Genomic_DNA"/>
</dbReference>
<evidence type="ECO:0000256" key="2">
    <source>
        <dbReference type="ARBA" id="ARBA00022598"/>
    </source>
</evidence>
<dbReference type="Proteomes" id="UP000026915">
    <property type="component" value="Chromosome 7"/>
</dbReference>
<keyword evidence="2" id="KW-0436">Ligase</keyword>
<dbReference type="GO" id="GO:0016881">
    <property type="term" value="F:acid-amino acid ligase activity"/>
    <property type="evidence" value="ECO:0000318"/>
    <property type="project" value="GO_Central"/>
</dbReference>
<dbReference type="GO" id="GO:0005737">
    <property type="term" value="C:cytoplasm"/>
    <property type="evidence" value="ECO:0000318"/>
    <property type="project" value="GO_Central"/>
</dbReference>
<dbReference type="Gramene" id="EOY13515">
    <property type="protein sequence ID" value="EOY13515"/>
    <property type="gene ID" value="TCM_032117"/>
</dbReference>
<reference evidence="5 6" key="1">
    <citation type="journal article" date="2013" name="Genome Biol.">
        <title>The genome sequence of the most widely cultivated cacao type and its use to identify candidate genes regulating pod color.</title>
        <authorList>
            <person name="Motamayor J.C."/>
            <person name="Mockaitis K."/>
            <person name="Schmutz J."/>
            <person name="Haiminen N."/>
            <person name="Iii D.L."/>
            <person name="Cornejo O."/>
            <person name="Findley S.D."/>
            <person name="Zheng P."/>
            <person name="Utro F."/>
            <person name="Royaert S."/>
            <person name="Saski C."/>
            <person name="Jenkins J."/>
            <person name="Podicheti R."/>
            <person name="Zhao M."/>
            <person name="Scheffler B.E."/>
            <person name="Stack J.C."/>
            <person name="Feltus F.A."/>
            <person name="Mustiga G.M."/>
            <person name="Amores F."/>
            <person name="Phillips W."/>
            <person name="Marelli J.P."/>
            <person name="May G.D."/>
            <person name="Shapiro H."/>
            <person name="Ma J."/>
            <person name="Bustamante C.D."/>
            <person name="Schnell R.J."/>
            <person name="Main D."/>
            <person name="Gilbert D."/>
            <person name="Parida L."/>
            <person name="Kuhn D.N."/>
        </authorList>
    </citation>
    <scope>NUCLEOTIDE SEQUENCE [LARGE SCALE GENOMIC DNA]</scope>
    <source>
        <strain evidence="6">cv. Matina 1-6</strain>
    </source>
</reference>